<organism evidence="2 3">
    <name type="scientific">Apiospora hydei</name>
    <dbReference type="NCBI Taxonomy" id="1337664"/>
    <lineage>
        <taxon>Eukaryota</taxon>
        <taxon>Fungi</taxon>
        <taxon>Dikarya</taxon>
        <taxon>Ascomycota</taxon>
        <taxon>Pezizomycotina</taxon>
        <taxon>Sordariomycetes</taxon>
        <taxon>Xylariomycetidae</taxon>
        <taxon>Amphisphaeriales</taxon>
        <taxon>Apiosporaceae</taxon>
        <taxon>Apiospora</taxon>
    </lineage>
</organism>
<dbReference type="Proteomes" id="UP001433268">
    <property type="component" value="Unassembled WGS sequence"/>
</dbReference>
<dbReference type="RefSeq" id="XP_066675478.1">
    <property type="nucleotide sequence ID" value="XM_066805705.1"/>
</dbReference>
<proteinExistence type="predicted"/>
<evidence type="ECO:0000313" key="3">
    <source>
        <dbReference type="Proteomes" id="UP001433268"/>
    </source>
</evidence>
<evidence type="ECO:0000313" key="2">
    <source>
        <dbReference type="EMBL" id="KAK8094705.1"/>
    </source>
</evidence>
<dbReference type="GeneID" id="92038765"/>
<comment type="caution">
    <text evidence="2">The sequence shown here is derived from an EMBL/GenBank/DDBJ whole genome shotgun (WGS) entry which is preliminary data.</text>
</comment>
<feature type="region of interest" description="Disordered" evidence="1">
    <location>
        <begin position="12"/>
        <end position="68"/>
    </location>
</feature>
<accession>A0ABR1XDE4</accession>
<reference evidence="2 3" key="1">
    <citation type="submission" date="2023-01" db="EMBL/GenBank/DDBJ databases">
        <title>Analysis of 21 Apiospora genomes using comparative genomics revels a genus with tremendous synthesis potential of carbohydrate active enzymes and secondary metabolites.</title>
        <authorList>
            <person name="Sorensen T."/>
        </authorList>
    </citation>
    <scope>NUCLEOTIDE SEQUENCE [LARGE SCALE GENOMIC DNA]</scope>
    <source>
        <strain evidence="2 3">CBS 114990</strain>
    </source>
</reference>
<protein>
    <submittedName>
        <fullName evidence="2">Uncharacterized protein</fullName>
    </submittedName>
</protein>
<gene>
    <name evidence="2" type="ORF">PG997_001390</name>
</gene>
<name>A0ABR1XDE4_9PEZI</name>
<sequence>MEPLMLGRMFADASGNGLCRGSPRDPPPPRPYHRHESRTYSTGTGLDRAPSASLGRVVGGSLSDFAKM</sequence>
<dbReference type="EMBL" id="JAQQWN010000002">
    <property type="protein sequence ID" value="KAK8094705.1"/>
    <property type="molecule type" value="Genomic_DNA"/>
</dbReference>
<keyword evidence="3" id="KW-1185">Reference proteome</keyword>
<evidence type="ECO:0000256" key="1">
    <source>
        <dbReference type="SAM" id="MobiDB-lite"/>
    </source>
</evidence>